<keyword evidence="6" id="KW-0326">Glycosidase</keyword>
<dbReference type="GO" id="GO:0005764">
    <property type="term" value="C:lysosome"/>
    <property type="evidence" value="ECO:0007669"/>
    <property type="project" value="TreeGrafter"/>
</dbReference>
<evidence type="ECO:0000256" key="7">
    <source>
        <dbReference type="SAM" id="MobiDB-lite"/>
    </source>
</evidence>
<feature type="region of interest" description="Disordered" evidence="7">
    <location>
        <begin position="1"/>
        <end position="30"/>
    </location>
</feature>
<dbReference type="InterPro" id="IPR031919">
    <property type="entry name" value="Fucosidase_C"/>
</dbReference>
<evidence type="ECO:0000256" key="4">
    <source>
        <dbReference type="ARBA" id="ARBA00022729"/>
    </source>
</evidence>
<dbReference type="PANTHER" id="PTHR10030">
    <property type="entry name" value="ALPHA-L-FUCOSIDASE"/>
    <property type="match status" value="1"/>
</dbReference>
<feature type="compositionally biased region" description="Polar residues" evidence="7">
    <location>
        <begin position="1"/>
        <end position="12"/>
    </location>
</feature>
<keyword evidence="4" id="KW-0732">Signal</keyword>
<dbReference type="GO" id="GO:0016139">
    <property type="term" value="P:glycoside catabolic process"/>
    <property type="evidence" value="ECO:0007669"/>
    <property type="project" value="TreeGrafter"/>
</dbReference>
<evidence type="ECO:0000256" key="3">
    <source>
        <dbReference type="ARBA" id="ARBA00012662"/>
    </source>
</evidence>
<evidence type="ECO:0000259" key="8">
    <source>
        <dbReference type="Pfam" id="PF01120"/>
    </source>
</evidence>
<feature type="domain" description="Alpha-L-fucosidase C-terminal" evidence="9">
    <location>
        <begin position="424"/>
        <end position="489"/>
    </location>
</feature>
<dbReference type="Gene3D" id="2.60.40.1180">
    <property type="entry name" value="Golgi alpha-mannosidase II"/>
    <property type="match status" value="1"/>
</dbReference>
<sequence>MTGTRRQPTSAASRRIGGSPPVTSPRTAPFEPTVDSLAGFEVPDWFRDAKLGIWSHWGPQSVPRFGDWYARNMYREGTDQYNYHLRTYGHPSRFGYKDLVALWKAERFDPEELMDRYVAAGAKYFVAQAVHHDNFLNYGSALHRWNSVNVGPGLDIVAAWRQAAVARGLPIGLSEHLGATFTWWAVNKGADSAGPYAGVPYDGTDPDHLDFYLPNHEHVADSRRGVPEPWYTTDPQWHSRWLELVTEMIDTFQPDLLYTDGALPFDSDGRAAGARAVAHLYNTSARAHGGVNHAVYTQKMREPQVARVGVLDIERSQEPDIRPEPWQTDTCVGGWFYDVRATYKRPGHVLEILVDIVAKNGNLLLNIPQRPDGSIDDECRYLLDEMARWVAICGEGIFGTRPFRVFGEGPSSVVIDHFREDRVDWTARDVRFTQRDRTVYAFLMRWPSDGSALIRSFTSSDDVRSVRLLGSDPVPWEQSAQGLHVRLPDAGPAGDLNCLAIDLA</sequence>
<comment type="function">
    <text evidence="1">Alpha-L-fucosidase is responsible for hydrolyzing the alpha-1,6-linked fucose joined to the reducing-end N-acetylglucosamine of the carbohydrate moieties of glycoproteins.</text>
</comment>
<comment type="caution">
    <text evidence="10">The sequence shown here is derived from an EMBL/GenBank/DDBJ whole genome shotgun (WGS) entry which is preliminary data.</text>
</comment>
<dbReference type="GO" id="GO:0006004">
    <property type="term" value="P:fucose metabolic process"/>
    <property type="evidence" value="ECO:0007669"/>
    <property type="project" value="InterPro"/>
</dbReference>
<dbReference type="InterPro" id="IPR016286">
    <property type="entry name" value="FUC_metazoa-typ"/>
</dbReference>
<evidence type="ECO:0000256" key="5">
    <source>
        <dbReference type="ARBA" id="ARBA00022801"/>
    </source>
</evidence>
<evidence type="ECO:0000256" key="2">
    <source>
        <dbReference type="ARBA" id="ARBA00007951"/>
    </source>
</evidence>
<dbReference type="EC" id="3.2.1.51" evidence="3"/>
<dbReference type="InterPro" id="IPR057739">
    <property type="entry name" value="Glyco_hydro_29_N"/>
</dbReference>
<dbReference type="SUPFAM" id="SSF51445">
    <property type="entry name" value="(Trans)glycosidases"/>
    <property type="match status" value="1"/>
</dbReference>
<keyword evidence="5" id="KW-0378">Hydrolase</keyword>
<evidence type="ECO:0000313" key="11">
    <source>
        <dbReference type="Proteomes" id="UP000475214"/>
    </source>
</evidence>
<evidence type="ECO:0000256" key="6">
    <source>
        <dbReference type="ARBA" id="ARBA00023295"/>
    </source>
</evidence>
<dbReference type="GO" id="GO:0004560">
    <property type="term" value="F:alpha-L-fucosidase activity"/>
    <property type="evidence" value="ECO:0007669"/>
    <property type="project" value="InterPro"/>
</dbReference>
<dbReference type="InterPro" id="IPR013780">
    <property type="entry name" value="Glyco_hydro_b"/>
</dbReference>
<evidence type="ECO:0000259" key="9">
    <source>
        <dbReference type="Pfam" id="PF16757"/>
    </source>
</evidence>
<dbReference type="InterPro" id="IPR017853">
    <property type="entry name" value="GH"/>
</dbReference>
<dbReference type="Gene3D" id="3.20.20.80">
    <property type="entry name" value="Glycosidases"/>
    <property type="match status" value="1"/>
</dbReference>
<feature type="domain" description="Glycoside hydrolase family 29 N-terminal" evidence="8">
    <location>
        <begin position="26"/>
        <end position="395"/>
    </location>
</feature>
<comment type="similarity">
    <text evidence="2">Belongs to the glycosyl hydrolase 29 family.</text>
</comment>
<dbReference type="SMART" id="SM00812">
    <property type="entry name" value="Alpha_L_fucos"/>
    <property type="match status" value="1"/>
</dbReference>
<dbReference type="PIRSF" id="PIRSF001092">
    <property type="entry name" value="Alpha-L-fucosidase"/>
    <property type="match status" value="1"/>
</dbReference>
<dbReference type="Proteomes" id="UP000475214">
    <property type="component" value="Unassembled WGS sequence"/>
</dbReference>
<keyword evidence="11" id="KW-1185">Reference proteome</keyword>
<organism evidence="10 11">
    <name type="scientific">Phytoactinopolyspora halotolerans</name>
    <dbReference type="NCBI Taxonomy" id="1981512"/>
    <lineage>
        <taxon>Bacteria</taxon>
        <taxon>Bacillati</taxon>
        <taxon>Actinomycetota</taxon>
        <taxon>Actinomycetes</taxon>
        <taxon>Jiangellales</taxon>
        <taxon>Jiangellaceae</taxon>
        <taxon>Phytoactinopolyspora</taxon>
    </lineage>
</organism>
<name>A0A6L9SCH3_9ACTN</name>
<reference evidence="10 11" key="1">
    <citation type="submission" date="2020-02" db="EMBL/GenBank/DDBJ databases">
        <authorList>
            <person name="Li X.-J."/>
            <person name="Han X.-M."/>
        </authorList>
    </citation>
    <scope>NUCLEOTIDE SEQUENCE [LARGE SCALE GENOMIC DNA]</scope>
    <source>
        <strain evidence="10 11">CCTCC AB 2017055</strain>
    </source>
</reference>
<proteinExistence type="inferred from homology"/>
<dbReference type="InterPro" id="IPR000933">
    <property type="entry name" value="Glyco_hydro_29"/>
</dbReference>
<gene>
    <name evidence="10" type="ORF">G1H10_16120</name>
</gene>
<dbReference type="AlphaFoldDB" id="A0A6L9SCH3"/>
<dbReference type="EMBL" id="JAAGOA010000011">
    <property type="protein sequence ID" value="NEE01700.1"/>
    <property type="molecule type" value="Genomic_DNA"/>
</dbReference>
<accession>A0A6L9SCH3</accession>
<evidence type="ECO:0000256" key="1">
    <source>
        <dbReference type="ARBA" id="ARBA00004071"/>
    </source>
</evidence>
<dbReference type="PANTHER" id="PTHR10030:SF37">
    <property type="entry name" value="ALPHA-L-FUCOSIDASE-RELATED"/>
    <property type="match status" value="1"/>
</dbReference>
<dbReference type="Pfam" id="PF01120">
    <property type="entry name" value="Alpha_L_fucos"/>
    <property type="match status" value="1"/>
</dbReference>
<dbReference type="Pfam" id="PF16757">
    <property type="entry name" value="Fucosidase_C"/>
    <property type="match status" value="1"/>
</dbReference>
<evidence type="ECO:0000313" key="10">
    <source>
        <dbReference type="EMBL" id="NEE01700.1"/>
    </source>
</evidence>
<protein>
    <recommendedName>
        <fullName evidence="3">alpha-L-fucosidase</fullName>
        <ecNumber evidence="3">3.2.1.51</ecNumber>
    </recommendedName>
</protein>